<proteinExistence type="predicted"/>
<name>A0A6J5MYN1_9CAUD</name>
<accession>A0A6J5MYN1</accession>
<organism evidence="1">
    <name type="scientific">uncultured Caudovirales phage</name>
    <dbReference type="NCBI Taxonomy" id="2100421"/>
    <lineage>
        <taxon>Viruses</taxon>
        <taxon>Duplodnaviria</taxon>
        <taxon>Heunggongvirae</taxon>
        <taxon>Uroviricota</taxon>
        <taxon>Caudoviricetes</taxon>
        <taxon>Peduoviridae</taxon>
        <taxon>Maltschvirus</taxon>
        <taxon>Maltschvirus maltsch</taxon>
    </lineage>
</organism>
<dbReference type="EMBL" id="LR796566">
    <property type="protein sequence ID" value="CAB4151542.1"/>
    <property type="molecule type" value="Genomic_DNA"/>
</dbReference>
<sequence>MVPAKQNITITRGDTEVFNITLLDSVSAPINLTGSTFMAQIRYEYDDTAIAASFTCTVTDAVNGVVNMTLTSAASQALVAGPAFWDLQRTVGDVVNTLLAGKCTILHDVTR</sequence>
<reference evidence="1" key="1">
    <citation type="submission" date="2020-04" db="EMBL/GenBank/DDBJ databases">
        <authorList>
            <person name="Chiriac C."/>
            <person name="Salcher M."/>
            <person name="Ghai R."/>
            <person name="Kavagutti S V."/>
        </authorList>
    </citation>
    <scope>NUCLEOTIDE SEQUENCE</scope>
</reference>
<dbReference type="Gene3D" id="2.60.40.3350">
    <property type="match status" value="1"/>
</dbReference>
<evidence type="ECO:0000313" key="1">
    <source>
        <dbReference type="EMBL" id="CAB4151542.1"/>
    </source>
</evidence>
<protein>
    <submittedName>
        <fullName evidence="1">Uncharacterized protein</fullName>
    </submittedName>
</protein>
<gene>
    <name evidence="1" type="ORF">UFOVP587_21</name>
</gene>